<dbReference type="HOGENOM" id="CLU_105370_0_0_5"/>
<feature type="active site" description="Proton donor/acceptor" evidence="7">
    <location>
        <position position="178"/>
    </location>
</feature>
<comment type="similarity">
    <text evidence="2">Belongs to the YkuD family.</text>
</comment>
<comment type="caution">
    <text evidence="9">The sequence shown here is derived from an EMBL/GenBank/DDBJ whole genome shotgun (WGS) entry which is preliminary data.</text>
</comment>
<evidence type="ECO:0000313" key="9">
    <source>
        <dbReference type="EMBL" id="EAS48478.1"/>
    </source>
</evidence>
<organism evidence="9 10">
    <name type="scientific">Aurantimonas manganoxydans (strain ATCC BAA-1229 / DSM 21871 / SI85-9A1)</name>
    <dbReference type="NCBI Taxonomy" id="287752"/>
    <lineage>
        <taxon>Bacteria</taxon>
        <taxon>Pseudomonadati</taxon>
        <taxon>Pseudomonadota</taxon>
        <taxon>Alphaproteobacteria</taxon>
        <taxon>Hyphomicrobiales</taxon>
        <taxon>Aurantimonadaceae</taxon>
        <taxon>Aurantimonas</taxon>
    </lineage>
</organism>
<dbReference type="Pfam" id="PF03734">
    <property type="entry name" value="YkuD"/>
    <property type="match status" value="1"/>
</dbReference>
<keyword evidence="4 7" id="KW-0133">Cell shape</keyword>
<keyword evidence="6 7" id="KW-0961">Cell wall biogenesis/degradation</keyword>
<dbReference type="GO" id="GO:0008360">
    <property type="term" value="P:regulation of cell shape"/>
    <property type="evidence" value="ECO:0007669"/>
    <property type="project" value="UniProtKB-UniRule"/>
</dbReference>
<evidence type="ECO:0000256" key="5">
    <source>
        <dbReference type="ARBA" id="ARBA00022984"/>
    </source>
</evidence>
<dbReference type="PROSITE" id="PS52029">
    <property type="entry name" value="LD_TPASE"/>
    <property type="match status" value="1"/>
</dbReference>
<evidence type="ECO:0000256" key="1">
    <source>
        <dbReference type="ARBA" id="ARBA00004752"/>
    </source>
</evidence>
<evidence type="ECO:0000256" key="3">
    <source>
        <dbReference type="ARBA" id="ARBA00022679"/>
    </source>
</evidence>
<dbReference type="BioCyc" id="AURANTIMONAS:SI859A1_03645-MONOMER"/>
<dbReference type="SUPFAM" id="SSF141523">
    <property type="entry name" value="L,D-transpeptidase catalytic domain-like"/>
    <property type="match status" value="1"/>
</dbReference>
<feature type="domain" description="L,D-TPase catalytic" evidence="8">
    <location>
        <begin position="35"/>
        <end position="214"/>
    </location>
</feature>
<sequence length="215" mass="24265">MRYRRPVFSAVAPTERLAAVTIRDRHRRFSRRVMVQLRMIPKKPVLMVRRAPGNPRRGILCAGPLRLPCALGRSGTTIFKREGDGATPVAAMDVLSAWHRPDRMARPATPLPIRRIRADVDGWCDAPDHAAYNRHVRLPFPASAERMARADRLYNFVVVLDWNIRQRGRGRGSAIFLHVAKPGYPPTQGCVAVAPADMLRLAPYLRRGARLVVQR</sequence>
<proteinExistence type="inferred from homology"/>
<dbReference type="GO" id="GO:0009252">
    <property type="term" value="P:peptidoglycan biosynthetic process"/>
    <property type="evidence" value="ECO:0007669"/>
    <property type="project" value="UniProtKB-UniPathway"/>
</dbReference>
<reference evidence="9 10" key="1">
    <citation type="journal article" date="2008" name="Appl. Environ. Microbiol.">
        <title>Genomic insights into Mn(II) oxidation by the marine alphaproteobacterium Aurantimonas sp. strain SI85-9A1.</title>
        <authorList>
            <person name="Dick G.J."/>
            <person name="Podell S."/>
            <person name="Johnson H.A."/>
            <person name="Rivera-Espinoza Y."/>
            <person name="Bernier-Latmani R."/>
            <person name="McCarthy J.K."/>
            <person name="Torpey J.W."/>
            <person name="Clement B.G."/>
            <person name="Gaasterland T."/>
            <person name="Tebo B.M."/>
        </authorList>
    </citation>
    <scope>NUCLEOTIDE SEQUENCE [LARGE SCALE GENOMIC DNA]</scope>
    <source>
        <strain evidence="9 10">SI85-9A1</strain>
    </source>
</reference>
<comment type="pathway">
    <text evidence="1 7">Cell wall biogenesis; peptidoglycan biosynthesis.</text>
</comment>
<evidence type="ECO:0000256" key="4">
    <source>
        <dbReference type="ARBA" id="ARBA00022960"/>
    </source>
</evidence>
<name>Q1YDX9_AURMS</name>
<dbReference type="GO" id="GO:0071555">
    <property type="term" value="P:cell wall organization"/>
    <property type="evidence" value="ECO:0007669"/>
    <property type="project" value="UniProtKB-UniRule"/>
</dbReference>
<evidence type="ECO:0000256" key="2">
    <source>
        <dbReference type="ARBA" id="ARBA00005992"/>
    </source>
</evidence>
<keyword evidence="3" id="KW-0808">Transferase</keyword>
<dbReference type="EMBL" id="AAPJ01000010">
    <property type="protein sequence ID" value="EAS48478.1"/>
    <property type="molecule type" value="Genomic_DNA"/>
</dbReference>
<dbReference type="Proteomes" id="UP000000321">
    <property type="component" value="Unassembled WGS sequence"/>
</dbReference>
<dbReference type="InterPro" id="IPR038063">
    <property type="entry name" value="Transpep_catalytic_dom"/>
</dbReference>
<dbReference type="PANTHER" id="PTHR38589">
    <property type="entry name" value="BLR0621 PROTEIN"/>
    <property type="match status" value="1"/>
</dbReference>
<dbReference type="GO" id="GO:0004180">
    <property type="term" value="F:carboxypeptidase activity"/>
    <property type="evidence" value="ECO:0007669"/>
    <property type="project" value="UniProtKB-ARBA"/>
</dbReference>
<accession>Q1YDX9</accession>
<dbReference type="CDD" id="cd16913">
    <property type="entry name" value="YkuD_like"/>
    <property type="match status" value="1"/>
</dbReference>
<protein>
    <recommendedName>
        <fullName evidence="8">L,D-TPase catalytic domain-containing protein</fullName>
    </recommendedName>
</protein>
<dbReference type="PANTHER" id="PTHR38589:SF1">
    <property type="entry name" value="BLR0621 PROTEIN"/>
    <property type="match status" value="1"/>
</dbReference>
<dbReference type="GO" id="GO:0016740">
    <property type="term" value="F:transferase activity"/>
    <property type="evidence" value="ECO:0007669"/>
    <property type="project" value="UniProtKB-KW"/>
</dbReference>
<dbReference type="InterPro" id="IPR005490">
    <property type="entry name" value="LD_TPept_cat_dom"/>
</dbReference>
<evidence type="ECO:0000259" key="8">
    <source>
        <dbReference type="PROSITE" id="PS52029"/>
    </source>
</evidence>
<keyword evidence="10" id="KW-1185">Reference proteome</keyword>
<gene>
    <name evidence="9" type="ORF">SI859A1_03645</name>
</gene>
<feature type="active site" description="Nucleophile" evidence="7">
    <location>
        <position position="190"/>
    </location>
</feature>
<dbReference type="UniPathway" id="UPA00219"/>
<keyword evidence="5 7" id="KW-0573">Peptidoglycan synthesis</keyword>
<evidence type="ECO:0000256" key="7">
    <source>
        <dbReference type="PROSITE-ProRule" id="PRU01373"/>
    </source>
</evidence>
<dbReference type="AlphaFoldDB" id="Q1YDX9"/>
<evidence type="ECO:0000313" key="10">
    <source>
        <dbReference type="Proteomes" id="UP000000321"/>
    </source>
</evidence>
<evidence type="ECO:0000256" key="6">
    <source>
        <dbReference type="ARBA" id="ARBA00023316"/>
    </source>
</evidence>